<dbReference type="FunFam" id="3.20.10.10:FF:000002">
    <property type="entry name" value="D-alanine aminotransferase"/>
    <property type="match status" value="1"/>
</dbReference>
<reference evidence="5" key="2">
    <citation type="submission" date="2015-10" db="EMBL/GenBank/DDBJ databases">
        <title>Improved Draft Genome Sequence of Clostridium pasteurianum Strain ATCC 6013 (DSM 525) Using a Hybrid Next-Generation Sequencing Approach.</title>
        <authorList>
            <person name="Pyne M.E."/>
            <person name="Utturkar S.M."/>
            <person name="Brown S.D."/>
            <person name="Moo-Young M."/>
            <person name="Chung D.A."/>
            <person name="Chou P.C."/>
        </authorList>
    </citation>
    <scope>NUCLEOTIDE SEQUENCE</scope>
    <source>
        <strain evidence="5">ATCC 6013</strain>
    </source>
</reference>
<dbReference type="Gene3D" id="3.30.470.10">
    <property type="match status" value="1"/>
</dbReference>
<comment type="similarity">
    <text evidence="2">Belongs to the class-IV pyridoxal-phosphate-dependent aminotransferase family.</text>
</comment>
<reference evidence="4 7" key="1">
    <citation type="journal article" date="2015" name="Genome Announc.">
        <title>Complete Genome Sequence of the Nitrogen-Fixing and Solvent-Producing Clostridium pasteurianum DSM 525.</title>
        <authorList>
            <person name="Poehlein A."/>
            <person name="Grosse-Honebrink A."/>
            <person name="Zhang Y."/>
            <person name="Minton N.P."/>
            <person name="Daniel R."/>
        </authorList>
    </citation>
    <scope>NUCLEOTIDE SEQUENCE [LARGE SCALE GENOMIC DNA]</scope>
    <source>
        <strain evidence="4">DSM 525</strain>
        <strain evidence="7">DSM 525 / ATCC 6013</strain>
    </source>
</reference>
<evidence type="ECO:0000313" key="4">
    <source>
        <dbReference type="EMBL" id="AJA51811.1"/>
    </source>
</evidence>
<dbReference type="GO" id="GO:0008483">
    <property type="term" value="F:transaminase activity"/>
    <property type="evidence" value="ECO:0007669"/>
    <property type="project" value="UniProtKB-KW"/>
</dbReference>
<dbReference type="PANTHER" id="PTHR42743">
    <property type="entry name" value="AMINO-ACID AMINOTRANSFERASE"/>
    <property type="match status" value="1"/>
</dbReference>
<sequence>MEDISYREFYMKNDKIMQKDSFNSEFMNLGKSLYEVIRIEDGVPLFIEKNLKRIENSAKITNLILPINSEEIREKVNRVIEVNKVEVGNIKIVFNFYNDKCNFYVYFIKHNYPTKEQYNRGVDTVFYHGERVNPNAKVVNLKFRAAVEEKIKNCNAYEAILVDHNGNVTEGNRSNIFMVKENTVYTAPLEDVLPGTTRDSIIDVILKCGYKFMEKRVNYIDAVKMDGMFISGTLSKVLPIRKVEDFQLKSSENEVIRDIMREYDDMIKRYIDENKLL</sequence>
<comment type="cofactor">
    <cofactor evidence="1">
        <name>pyridoxal 5'-phosphate</name>
        <dbReference type="ChEBI" id="CHEBI:597326"/>
    </cofactor>
</comment>
<dbReference type="GO" id="GO:0008652">
    <property type="term" value="P:amino acid biosynthetic process"/>
    <property type="evidence" value="ECO:0007669"/>
    <property type="project" value="UniProtKB-ARBA"/>
</dbReference>
<dbReference type="EMBL" id="JPGY02000001">
    <property type="protein sequence ID" value="KRU12181.1"/>
    <property type="molecule type" value="Genomic_DNA"/>
</dbReference>
<evidence type="ECO:0000313" key="6">
    <source>
        <dbReference type="Proteomes" id="UP000028042"/>
    </source>
</evidence>
<evidence type="ECO:0000256" key="1">
    <source>
        <dbReference type="ARBA" id="ARBA00001933"/>
    </source>
</evidence>
<dbReference type="Proteomes" id="UP000030905">
    <property type="component" value="Chromosome"/>
</dbReference>
<keyword evidence="4" id="KW-0808">Transferase</keyword>
<dbReference type="GO" id="GO:0046394">
    <property type="term" value="P:carboxylic acid biosynthetic process"/>
    <property type="evidence" value="ECO:0007669"/>
    <property type="project" value="UniProtKB-ARBA"/>
</dbReference>
<dbReference type="InterPro" id="IPR050571">
    <property type="entry name" value="Class-IV_PLP-Dep_Aminotrnsfr"/>
</dbReference>
<dbReference type="InterPro" id="IPR001544">
    <property type="entry name" value="Aminotrans_IV"/>
</dbReference>
<evidence type="ECO:0000313" key="5">
    <source>
        <dbReference type="EMBL" id="KRU12181.1"/>
    </source>
</evidence>
<dbReference type="InterPro" id="IPR036038">
    <property type="entry name" value="Aminotransferase-like"/>
</dbReference>
<dbReference type="PATRIC" id="fig|1262449.3.peg.1589"/>
<dbReference type="SUPFAM" id="SSF56752">
    <property type="entry name" value="D-aminoacid aminotransferase-like PLP-dependent enzymes"/>
    <property type="match status" value="1"/>
</dbReference>
<name>A0A0H3J7D1_CLOPA</name>
<keyword evidence="7" id="KW-1185">Reference proteome</keyword>
<organism evidence="4 7">
    <name type="scientific">Clostridium pasteurianum DSM 525 = ATCC 6013</name>
    <dbReference type="NCBI Taxonomy" id="1262449"/>
    <lineage>
        <taxon>Bacteria</taxon>
        <taxon>Bacillati</taxon>
        <taxon>Bacillota</taxon>
        <taxon>Clostridia</taxon>
        <taxon>Eubacteriales</taxon>
        <taxon>Clostridiaceae</taxon>
        <taxon>Clostridium</taxon>
    </lineage>
</organism>
<dbReference type="eggNOG" id="COG0115">
    <property type="taxonomic scope" value="Bacteria"/>
</dbReference>
<keyword evidence="3" id="KW-0663">Pyridoxal phosphate</keyword>
<proteinExistence type="inferred from homology"/>
<dbReference type="CDD" id="cd00449">
    <property type="entry name" value="PLPDE_IV"/>
    <property type="match status" value="1"/>
</dbReference>
<dbReference type="Pfam" id="PF01063">
    <property type="entry name" value="Aminotran_4"/>
    <property type="match status" value="1"/>
</dbReference>
<dbReference type="PANTHER" id="PTHR42743:SF11">
    <property type="entry name" value="AMINODEOXYCHORISMATE LYASE"/>
    <property type="match status" value="1"/>
</dbReference>
<reference evidence="5 6" key="3">
    <citation type="journal article" name="Genome Announc.">
        <title>Improved Draft Genome Sequence of Clostridium pasteurianum Strain ATCC 6013 (DSM 525) Using a Hybrid Next-Generation Sequencing Approach.</title>
        <authorList>
            <person name="Pyne M.E."/>
            <person name="Utturkar S."/>
            <person name="Brown S.D."/>
            <person name="Moo-Young M."/>
            <person name="Chung D.A."/>
            <person name="Chou C.P."/>
        </authorList>
    </citation>
    <scope>NUCLEOTIDE SEQUENCE [LARGE SCALE GENOMIC DNA]</scope>
    <source>
        <strain evidence="5 6">ATCC 6013</strain>
    </source>
</reference>
<dbReference type="AlphaFoldDB" id="A0A0H3J7D1"/>
<dbReference type="GO" id="GO:0005829">
    <property type="term" value="C:cytosol"/>
    <property type="evidence" value="ECO:0007669"/>
    <property type="project" value="TreeGrafter"/>
</dbReference>
<dbReference type="InterPro" id="IPR043132">
    <property type="entry name" value="BCAT-like_C"/>
</dbReference>
<dbReference type="KEGG" id="cpae:CPAST_c17530"/>
<dbReference type="Gene3D" id="3.20.10.10">
    <property type="entry name" value="D-amino Acid Aminotransferase, subunit A, domain 2"/>
    <property type="match status" value="1"/>
</dbReference>
<keyword evidence="4" id="KW-0032">Aminotransferase</keyword>
<dbReference type="EMBL" id="CP009268">
    <property type="protein sequence ID" value="AJA51811.1"/>
    <property type="molecule type" value="Genomic_DNA"/>
</dbReference>
<protein>
    <submittedName>
        <fullName evidence="5">Aminotransferase class IV</fullName>
    </submittedName>
    <submittedName>
        <fullName evidence="4">Putative branched-chain amino acid aminotransferase</fullName>
    </submittedName>
</protein>
<dbReference type="Proteomes" id="UP000028042">
    <property type="component" value="Unassembled WGS sequence"/>
</dbReference>
<dbReference type="GeneID" id="93073915"/>
<evidence type="ECO:0000256" key="3">
    <source>
        <dbReference type="ARBA" id="ARBA00022898"/>
    </source>
</evidence>
<dbReference type="RefSeq" id="WP_003443813.1">
    <property type="nucleotide sequence ID" value="NZ_ANZB01000004.1"/>
</dbReference>
<accession>A0A0H3J7D1</accession>
<evidence type="ECO:0000313" key="7">
    <source>
        <dbReference type="Proteomes" id="UP000030905"/>
    </source>
</evidence>
<evidence type="ECO:0000256" key="2">
    <source>
        <dbReference type="ARBA" id="ARBA00009320"/>
    </source>
</evidence>
<dbReference type="InterPro" id="IPR043131">
    <property type="entry name" value="BCAT-like_N"/>
</dbReference>
<gene>
    <name evidence="4" type="ORF">CLPA_c17530</name>
    <name evidence="5" type="ORF">CP6013_01428</name>
</gene>
<dbReference type="KEGG" id="cpat:CLPA_c17530"/>